<proteinExistence type="inferred from homology"/>
<dbReference type="Pfam" id="PF07544">
    <property type="entry name" value="Med9"/>
    <property type="match status" value="1"/>
</dbReference>
<evidence type="ECO:0000256" key="6">
    <source>
        <dbReference type="ARBA" id="ARBA00023242"/>
    </source>
</evidence>
<gene>
    <name evidence="7" type="ORF">SERLADRAFT_442964</name>
</gene>
<reference evidence="7" key="1">
    <citation type="submission" date="2011-04" db="EMBL/GenBank/DDBJ databases">
        <title>Evolution of plant cell wall degrading machinery underlies the functional diversity of forest fungi.</title>
        <authorList>
            <consortium name="US DOE Joint Genome Institute (JGI-PGF)"/>
            <person name="Eastwood D.C."/>
            <person name="Floudas D."/>
            <person name="Binder M."/>
            <person name="Majcherczyk A."/>
            <person name="Schneider P."/>
            <person name="Aerts A."/>
            <person name="Asiegbu F.O."/>
            <person name="Baker S.E."/>
            <person name="Barry K."/>
            <person name="Bendiksby M."/>
            <person name="Blumentritt M."/>
            <person name="Coutinho P.M."/>
            <person name="Cullen D."/>
            <person name="Cullen D."/>
            <person name="Gathman A."/>
            <person name="Goodell B."/>
            <person name="Henrissat B."/>
            <person name="Ihrmark K."/>
            <person name="Kauserud H."/>
            <person name="Kohler A."/>
            <person name="LaButti K."/>
            <person name="Lapidus A."/>
            <person name="Lavin J.L."/>
            <person name="Lee Y.-H."/>
            <person name="Lindquist E."/>
            <person name="Lilly W."/>
            <person name="Lucas S."/>
            <person name="Morin E."/>
            <person name="Murat C."/>
            <person name="Oguiza J.A."/>
            <person name="Park J."/>
            <person name="Pisabarro A.G."/>
            <person name="Riley R."/>
            <person name="Rosling A."/>
            <person name="Salamov A."/>
            <person name="Schmidt O."/>
            <person name="Schmutz J."/>
            <person name="Skrede I."/>
            <person name="Stenlid J."/>
            <person name="Wiebenga A."/>
            <person name="Xie X."/>
            <person name="Kues U."/>
            <person name="Hibbett D.S."/>
            <person name="Hoffmeister D."/>
            <person name="Hogberg N."/>
            <person name="Martin F."/>
            <person name="Grigoriev I.V."/>
            <person name="Watkinson S.C."/>
        </authorList>
    </citation>
    <scope>NUCLEOTIDE SEQUENCE</scope>
    <source>
        <strain evidence="7">S7.9</strain>
    </source>
</reference>
<name>F8PB47_SERL9</name>
<evidence type="ECO:0000256" key="2">
    <source>
        <dbReference type="ARBA" id="ARBA00008089"/>
    </source>
</evidence>
<evidence type="ECO:0000256" key="4">
    <source>
        <dbReference type="ARBA" id="ARBA00023159"/>
    </source>
</evidence>
<keyword evidence="5" id="KW-0804">Transcription</keyword>
<dbReference type="GeneID" id="18815825"/>
<dbReference type="EMBL" id="GL945443">
    <property type="protein sequence ID" value="EGO19487.1"/>
    <property type="molecule type" value="Genomic_DNA"/>
</dbReference>
<dbReference type="RefSeq" id="XP_007323620.1">
    <property type="nucleotide sequence ID" value="XM_007323558.1"/>
</dbReference>
<evidence type="ECO:0000256" key="5">
    <source>
        <dbReference type="ARBA" id="ARBA00023163"/>
    </source>
</evidence>
<evidence type="ECO:0000256" key="1">
    <source>
        <dbReference type="ARBA" id="ARBA00004123"/>
    </source>
</evidence>
<keyword evidence="3" id="KW-0805">Transcription regulation</keyword>
<protein>
    <submittedName>
        <fullName evidence="7">Uncharacterized protein</fullName>
    </submittedName>
</protein>
<evidence type="ECO:0000256" key="3">
    <source>
        <dbReference type="ARBA" id="ARBA00023015"/>
    </source>
</evidence>
<dbReference type="Proteomes" id="UP000008064">
    <property type="component" value="Unassembled WGS sequence"/>
</dbReference>
<dbReference type="AlphaFoldDB" id="F8PB47"/>
<dbReference type="OrthoDB" id="2563275at2759"/>
<accession>F8PB47</accession>
<dbReference type="KEGG" id="sla:SERLADRAFT_442964"/>
<sequence>MGAFDDWAEHVGFQARPPRTLNEAHISIKFLLERTEEIAEKLLRDSVSLMDQVKDKLPWVSRVVAKARTKGPFNKYLPKTPPEHSMRIMDIDRLLESRKKAQCLKNTEEIEISHEVWKAMVWDPILRRLSYSPDVDASWTECELKTINGAYSKKGSTLPQELETLNQKPDFSWCIKHRVTDENARVSTGREPPIWCVVIGTGEVTDIPLPGSGDPAGNRAAMASAACIYHQVALEGTATPQAKQALLHATNDFKSTLNQAKELANVLPGGEMLVDEQDDVIEVLERIREHKRQQLVEFASRALTSPAQGVSAKMEIDSTASTPYAP</sequence>
<dbReference type="InterPro" id="IPR011425">
    <property type="entry name" value="Med9"/>
</dbReference>
<comment type="subcellular location">
    <subcellularLocation>
        <location evidence="1">Nucleus</location>
    </subcellularLocation>
</comment>
<keyword evidence="4" id="KW-0010">Activator</keyword>
<organism>
    <name type="scientific">Serpula lacrymans var. lacrymans (strain S7.9)</name>
    <name type="common">Dry rot fungus</name>
    <dbReference type="NCBI Taxonomy" id="578457"/>
    <lineage>
        <taxon>Eukaryota</taxon>
        <taxon>Fungi</taxon>
        <taxon>Dikarya</taxon>
        <taxon>Basidiomycota</taxon>
        <taxon>Agaricomycotina</taxon>
        <taxon>Agaricomycetes</taxon>
        <taxon>Agaricomycetidae</taxon>
        <taxon>Boletales</taxon>
        <taxon>Coniophorineae</taxon>
        <taxon>Serpulaceae</taxon>
        <taxon>Serpula</taxon>
    </lineage>
</organism>
<evidence type="ECO:0000313" key="7">
    <source>
        <dbReference type="EMBL" id="EGO19487.1"/>
    </source>
</evidence>
<keyword evidence="6" id="KW-0539">Nucleus</keyword>
<comment type="similarity">
    <text evidence="2">Belongs to the Mediator complex subunit 9 family.</text>
</comment>
<dbReference type="HOGENOM" id="CLU_853015_0_0_1"/>